<feature type="region of interest" description="Disordered" evidence="4">
    <location>
        <begin position="998"/>
        <end position="1031"/>
    </location>
</feature>
<keyword evidence="6" id="KW-1185">Reference proteome</keyword>
<feature type="compositionally biased region" description="Polar residues" evidence="4">
    <location>
        <begin position="682"/>
        <end position="691"/>
    </location>
</feature>
<evidence type="ECO:0000313" key="5">
    <source>
        <dbReference type="EMBL" id="KAF4309859.1"/>
    </source>
</evidence>
<dbReference type="SUPFAM" id="SSF57850">
    <property type="entry name" value="RING/U-box"/>
    <property type="match status" value="1"/>
</dbReference>
<evidence type="ECO:0000256" key="3">
    <source>
        <dbReference type="ARBA" id="ARBA00022833"/>
    </source>
</evidence>
<dbReference type="InterPro" id="IPR043145">
    <property type="entry name" value="Znf_ZZ_sf"/>
</dbReference>
<evidence type="ECO:0000256" key="4">
    <source>
        <dbReference type="SAM" id="MobiDB-lite"/>
    </source>
</evidence>
<gene>
    <name evidence="5" type="ORF">GTA08_BOTSDO02474</name>
</gene>
<feature type="compositionally biased region" description="Low complexity" evidence="4">
    <location>
        <begin position="842"/>
        <end position="851"/>
    </location>
</feature>
<dbReference type="OrthoDB" id="5423516at2759"/>
<feature type="compositionally biased region" description="Low complexity" evidence="4">
    <location>
        <begin position="662"/>
        <end position="673"/>
    </location>
</feature>
<dbReference type="Proteomes" id="UP000572817">
    <property type="component" value="Unassembled WGS sequence"/>
</dbReference>
<feature type="region of interest" description="Disordered" evidence="4">
    <location>
        <begin position="520"/>
        <end position="567"/>
    </location>
</feature>
<feature type="region of interest" description="Disordered" evidence="4">
    <location>
        <begin position="265"/>
        <end position="299"/>
    </location>
</feature>
<feature type="region of interest" description="Disordered" evidence="4">
    <location>
        <begin position="335"/>
        <end position="381"/>
    </location>
</feature>
<dbReference type="AlphaFoldDB" id="A0A8H4J0W5"/>
<comment type="caution">
    <text evidence="5">The sequence shown here is derived from an EMBL/GenBank/DDBJ whole genome shotgun (WGS) entry which is preliminary data.</text>
</comment>
<feature type="region of interest" description="Disordered" evidence="4">
    <location>
        <begin position="593"/>
        <end position="801"/>
    </location>
</feature>
<evidence type="ECO:0000313" key="6">
    <source>
        <dbReference type="Proteomes" id="UP000572817"/>
    </source>
</evidence>
<dbReference type="EMBL" id="WWBZ02000016">
    <property type="protein sequence ID" value="KAF4309859.1"/>
    <property type="molecule type" value="Genomic_DNA"/>
</dbReference>
<dbReference type="CDD" id="cd02249">
    <property type="entry name" value="ZZ"/>
    <property type="match status" value="1"/>
</dbReference>
<feature type="compositionally biased region" description="Polar residues" evidence="4">
    <location>
        <begin position="368"/>
        <end position="379"/>
    </location>
</feature>
<keyword evidence="1" id="KW-0479">Metal-binding</keyword>
<feature type="compositionally biased region" description="Polar residues" evidence="4">
    <location>
        <begin position="1008"/>
        <end position="1018"/>
    </location>
</feature>
<reference evidence="5" key="1">
    <citation type="submission" date="2020-04" db="EMBL/GenBank/DDBJ databases">
        <title>Genome Assembly and Annotation of Botryosphaeria dothidea sdau 11-99, a Latent Pathogen of Apple Fruit Ring Rot in China.</title>
        <authorList>
            <person name="Yu C."/>
            <person name="Diao Y."/>
            <person name="Lu Q."/>
            <person name="Zhao J."/>
            <person name="Cui S."/>
            <person name="Peng C."/>
            <person name="He B."/>
            <person name="Liu H."/>
        </authorList>
    </citation>
    <scope>NUCLEOTIDE SEQUENCE [LARGE SCALE GENOMIC DNA]</scope>
    <source>
        <strain evidence="5">Sdau11-99</strain>
    </source>
</reference>
<dbReference type="Gene3D" id="3.30.60.90">
    <property type="match status" value="1"/>
</dbReference>
<feature type="region of interest" description="Disordered" evidence="4">
    <location>
        <begin position="830"/>
        <end position="854"/>
    </location>
</feature>
<feature type="compositionally biased region" description="Polar residues" evidence="4">
    <location>
        <begin position="719"/>
        <end position="745"/>
    </location>
</feature>
<proteinExistence type="predicted"/>
<keyword evidence="2" id="KW-0863">Zinc-finger</keyword>
<protein>
    <submittedName>
        <fullName evidence="5">Zinc finger zz-type protein</fullName>
    </submittedName>
</protein>
<feature type="compositionally biased region" description="Basic and acidic residues" evidence="4">
    <location>
        <begin position="285"/>
        <end position="299"/>
    </location>
</feature>
<feature type="compositionally biased region" description="Polar residues" evidence="4">
    <location>
        <begin position="765"/>
        <end position="801"/>
    </location>
</feature>
<organism evidence="5 6">
    <name type="scientific">Botryosphaeria dothidea</name>
    <dbReference type="NCBI Taxonomy" id="55169"/>
    <lineage>
        <taxon>Eukaryota</taxon>
        <taxon>Fungi</taxon>
        <taxon>Dikarya</taxon>
        <taxon>Ascomycota</taxon>
        <taxon>Pezizomycotina</taxon>
        <taxon>Dothideomycetes</taxon>
        <taxon>Dothideomycetes incertae sedis</taxon>
        <taxon>Botryosphaeriales</taxon>
        <taxon>Botryosphaeriaceae</taxon>
        <taxon>Botryosphaeria</taxon>
    </lineage>
</organism>
<keyword evidence="3" id="KW-0862">Zinc</keyword>
<feature type="compositionally biased region" description="Polar residues" evidence="4">
    <location>
        <begin position="340"/>
        <end position="350"/>
    </location>
</feature>
<name>A0A8H4J0W5_9PEZI</name>
<accession>A0A8H4J0W5</accession>
<feature type="region of interest" description="Disordered" evidence="4">
    <location>
        <begin position="1109"/>
        <end position="1205"/>
    </location>
</feature>
<dbReference type="GO" id="GO:0008270">
    <property type="term" value="F:zinc ion binding"/>
    <property type="evidence" value="ECO:0007669"/>
    <property type="project" value="UniProtKB-KW"/>
</dbReference>
<sequence>MPTLKQITCQLEREPSQTALKEYSTNYGDGIVETFVSIPDTPSAFGIHLTSHGYIAPGLAMLVFIDGVYQCNRNRKGLITPDGTLTPDFYEVDFRVRQKEERVGTGKFIGRPWRFESLNIATADTAPNIIDTVLGNLGTIEVVVLRCQAPDPAESANLVIVEPVQDKAGEGTKKKKKVAVKVKANRAGPMPFLPFGGLDGANDVPKLENFGAALDGPIDNRYYGRHHDRYDGRDERSHCSRHRHSSNPGPSFTDWLRWTADNLEASDNAGGRHRSTSYYEQYRPNGREDGGRNRGRIEDGISPINERRYLQVFEGSNGILDELGELGERPRHHKFRNLHTQRGQKQSVSEVSAGGSTELEMTRRPRSSRNQQGSQSYSAIDSKLVPGQKVIHKVGEPKVRFRDDLYPKEDLCDWRDRTISDMYLQESHSYHNRPSSFRRNELDPSLASSGRRPDPQFNPRYSPDAHASPTHLFAYMANEHDAHSKMPGGWFDQDPFDTAATPRPNPFMPGFLNKEQHPLRSSYATQDPQSNNTGWGAVDTQDEGSKHSSRHPGNKTKIAVPASQNQISEWDVSGDIDSGQGTGWVAATEDSASQGNVWGTDGDENGDQSGGWGTGGDQSGGQDNSWGAAGTTGRDANNQSGRETSQAWDNANSGGSADLGDSNNQGSGEQQGQEEPEIAKQETGTTDSNWYGGNDDKATAEAVDNNWNSNDATDAGGNNWDTSLNNNANASKTEGNNDITGTQANDDAGRQAVQGNGNWDPHADNTAQQNTSSWDFSPDNAVQQDTSNGGVPADNTAQKTEGNWDFAPVDTAQQTATNVNVDTVQAAKVAAGRSRKGSNMESKAPSASSSSFVHRNSVPEQPYIKSYWKNINKTPFAMPPKLHPGAKPDADNSSAVCAPSEAPFVVPEAIVREKAIKQYVHAGKGHSYSHSTGTPQYMDTVEAPYAVFRFKYRSKEMLSHILGKRGKEQIAKDIKQEQHDEKKRRLSELSKEQLIEKLMSKKDRGSKAGSTKTDNKTTPFPPLSVKSETKPASIQKWTSDVAAATAQEEGSDSLVTCDICKSNLVSEWWHCDDCSDFDMCCDCGAKGCRCKGAHELSKWKDGQDVLIDGTTTVGPTGEKLSGTPKSSSKEVGNGGGSNMGDPAAASGDTNSGQGGEWGPTGVTSGAADNTNGSGWSGDGATPATGQWDDGGANFGKTDSTKHGDW</sequence>
<evidence type="ECO:0000256" key="2">
    <source>
        <dbReference type="ARBA" id="ARBA00022771"/>
    </source>
</evidence>
<feature type="region of interest" description="Disordered" evidence="4">
    <location>
        <begin position="430"/>
        <end position="466"/>
    </location>
</feature>
<evidence type="ECO:0000256" key="1">
    <source>
        <dbReference type="ARBA" id="ARBA00022723"/>
    </source>
</evidence>
<feature type="compositionally biased region" description="Polar residues" evidence="4">
    <location>
        <begin position="1161"/>
        <end position="1173"/>
    </location>
</feature>
<feature type="compositionally biased region" description="Gly residues" evidence="4">
    <location>
        <begin position="608"/>
        <end position="619"/>
    </location>
</feature>
<feature type="compositionally biased region" description="Polar residues" evidence="4">
    <location>
        <begin position="634"/>
        <end position="655"/>
    </location>
</feature>
<feature type="compositionally biased region" description="Polar residues" evidence="4">
    <location>
        <begin position="522"/>
        <end position="534"/>
    </location>
</feature>